<dbReference type="InterPro" id="IPR021109">
    <property type="entry name" value="Peptidase_aspartic_dom_sf"/>
</dbReference>
<evidence type="ECO:0000313" key="2">
    <source>
        <dbReference type="EMBL" id="KAF8570150.1"/>
    </source>
</evidence>
<organism evidence="2 3">
    <name type="scientific">Paragonimus westermani</name>
    <dbReference type="NCBI Taxonomy" id="34504"/>
    <lineage>
        <taxon>Eukaryota</taxon>
        <taxon>Metazoa</taxon>
        <taxon>Spiralia</taxon>
        <taxon>Lophotrochozoa</taxon>
        <taxon>Platyhelminthes</taxon>
        <taxon>Trematoda</taxon>
        <taxon>Digenea</taxon>
        <taxon>Plagiorchiida</taxon>
        <taxon>Troglotremata</taxon>
        <taxon>Troglotrematidae</taxon>
        <taxon>Paragonimus</taxon>
    </lineage>
</organism>
<sequence length="204" mass="22627">MKPLSVRGRINKQPVLFSVDTGVSCFLIQSRLTARLTKHRTAPANPVRLLAASGTEMQVASSLSANVRLRVTVHNEVNTTLLNDADTLWAEDQLSDSCIANIYKRHADGSSKPSAMEMRQKPLDEPAFWGHWNDLRLIDGILYRMDQSGPKLITPKLEVAAVLQEIHTELGHAGQLKTEAAIRQRCQRPGVHADVVTQRLSCET</sequence>
<dbReference type="Proteomes" id="UP000699462">
    <property type="component" value="Unassembled WGS sequence"/>
</dbReference>
<accession>A0A8T0DRB1</accession>
<dbReference type="Pfam" id="PF17921">
    <property type="entry name" value="Integrase_H2C2"/>
    <property type="match status" value="1"/>
</dbReference>
<feature type="domain" description="Integrase zinc-binding" evidence="1">
    <location>
        <begin position="155"/>
        <end position="204"/>
    </location>
</feature>
<evidence type="ECO:0000313" key="3">
    <source>
        <dbReference type="Proteomes" id="UP000699462"/>
    </source>
</evidence>
<evidence type="ECO:0000259" key="1">
    <source>
        <dbReference type="Pfam" id="PF17921"/>
    </source>
</evidence>
<reference evidence="2 3" key="1">
    <citation type="submission" date="2019-07" db="EMBL/GenBank/DDBJ databases">
        <title>Annotation for the trematode Paragonimus westermani.</title>
        <authorList>
            <person name="Choi Y.-J."/>
        </authorList>
    </citation>
    <scope>NUCLEOTIDE SEQUENCE [LARGE SCALE GENOMIC DNA]</scope>
    <source>
        <strain evidence="2">180907_Pwestermani</strain>
    </source>
</reference>
<dbReference type="Pfam" id="PF13650">
    <property type="entry name" value="Asp_protease_2"/>
    <property type="match status" value="1"/>
</dbReference>
<protein>
    <recommendedName>
        <fullName evidence="1">Integrase zinc-binding domain-containing protein</fullName>
    </recommendedName>
</protein>
<comment type="caution">
    <text evidence="2">The sequence shown here is derived from an EMBL/GenBank/DDBJ whole genome shotgun (WGS) entry which is preliminary data.</text>
</comment>
<dbReference type="Gene3D" id="2.40.70.10">
    <property type="entry name" value="Acid Proteases"/>
    <property type="match status" value="1"/>
</dbReference>
<dbReference type="Gene3D" id="1.10.340.70">
    <property type="match status" value="1"/>
</dbReference>
<dbReference type="InterPro" id="IPR041588">
    <property type="entry name" value="Integrase_H2C2"/>
</dbReference>
<keyword evidence="3" id="KW-1185">Reference proteome</keyword>
<dbReference type="EMBL" id="JTDF01001351">
    <property type="protein sequence ID" value="KAF8570150.1"/>
    <property type="molecule type" value="Genomic_DNA"/>
</dbReference>
<gene>
    <name evidence="2" type="ORF">P879_07129</name>
</gene>
<dbReference type="AlphaFoldDB" id="A0A8T0DRB1"/>
<name>A0A8T0DRB1_9TREM</name>
<dbReference type="OrthoDB" id="6273767at2759"/>
<proteinExistence type="predicted"/>